<dbReference type="AlphaFoldDB" id="A0A9K3HV78"/>
<reference evidence="2" key="2">
    <citation type="submission" date="2020-06" db="EMBL/GenBank/DDBJ databases">
        <title>Helianthus annuus Genome sequencing and assembly Release 2.</title>
        <authorList>
            <person name="Gouzy J."/>
            <person name="Langlade N."/>
            <person name="Munos S."/>
        </authorList>
    </citation>
    <scope>NUCLEOTIDE SEQUENCE</scope>
    <source>
        <tissue evidence="2">Leaves</tissue>
    </source>
</reference>
<organism evidence="2 3">
    <name type="scientific">Helianthus annuus</name>
    <name type="common">Common sunflower</name>
    <dbReference type="NCBI Taxonomy" id="4232"/>
    <lineage>
        <taxon>Eukaryota</taxon>
        <taxon>Viridiplantae</taxon>
        <taxon>Streptophyta</taxon>
        <taxon>Embryophyta</taxon>
        <taxon>Tracheophyta</taxon>
        <taxon>Spermatophyta</taxon>
        <taxon>Magnoliopsida</taxon>
        <taxon>eudicotyledons</taxon>
        <taxon>Gunneridae</taxon>
        <taxon>Pentapetalae</taxon>
        <taxon>asterids</taxon>
        <taxon>campanulids</taxon>
        <taxon>Asterales</taxon>
        <taxon>Asteraceae</taxon>
        <taxon>Asteroideae</taxon>
        <taxon>Heliantheae alliance</taxon>
        <taxon>Heliantheae</taxon>
        <taxon>Helianthus</taxon>
    </lineage>
</organism>
<feature type="chain" id="PRO_5039886709" evidence="1">
    <location>
        <begin position="23"/>
        <end position="97"/>
    </location>
</feature>
<evidence type="ECO:0000313" key="3">
    <source>
        <dbReference type="Proteomes" id="UP000215914"/>
    </source>
</evidence>
<evidence type="ECO:0000313" key="2">
    <source>
        <dbReference type="EMBL" id="KAF5784951.1"/>
    </source>
</evidence>
<dbReference type="EMBL" id="MNCJ02000325">
    <property type="protein sequence ID" value="KAF5784951.1"/>
    <property type="molecule type" value="Genomic_DNA"/>
</dbReference>
<reference evidence="2" key="1">
    <citation type="journal article" date="2017" name="Nature">
        <title>The sunflower genome provides insights into oil metabolism, flowering and Asterid evolution.</title>
        <authorList>
            <person name="Badouin H."/>
            <person name="Gouzy J."/>
            <person name="Grassa C.J."/>
            <person name="Murat F."/>
            <person name="Staton S.E."/>
            <person name="Cottret L."/>
            <person name="Lelandais-Briere C."/>
            <person name="Owens G.L."/>
            <person name="Carrere S."/>
            <person name="Mayjonade B."/>
            <person name="Legrand L."/>
            <person name="Gill N."/>
            <person name="Kane N.C."/>
            <person name="Bowers J.E."/>
            <person name="Hubner S."/>
            <person name="Bellec A."/>
            <person name="Berard A."/>
            <person name="Berges H."/>
            <person name="Blanchet N."/>
            <person name="Boniface M.C."/>
            <person name="Brunel D."/>
            <person name="Catrice O."/>
            <person name="Chaidir N."/>
            <person name="Claudel C."/>
            <person name="Donnadieu C."/>
            <person name="Faraut T."/>
            <person name="Fievet G."/>
            <person name="Helmstetter N."/>
            <person name="King M."/>
            <person name="Knapp S.J."/>
            <person name="Lai Z."/>
            <person name="Le Paslier M.C."/>
            <person name="Lippi Y."/>
            <person name="Lorenzon L."/>
            <person name="Mandel J.R."/>
            <person name="Marage G."/>
            <person name="Marchand G."/>
            <person name="Marquand E."/>
            <person name="Bret-Mestries E."/>
            <person name="Morien E."/>
            <person name="Nambeesan S."/>
            <person name="Nguyen T."/>
            <person name="Pegot-Espagnet P."/>
            <person name="Pouilly N."/>
            <person name="Raftis F."/>
            <person name="Sallet E."/>
            <person name="Schiex T."/>
            <person name="Thomas J."/>
            <person name="Vandecasteele C."/>
            <person name="Vares D."/>
            <person name="Vear F."/>
            <person name="Vautrin S."/>
            <person name="Crespi M."/>
            <person name="Mangin B."/>
            <person name="Burke J.M."/>
            <person name="Salse J."/>
            <person name="Munos S."/>
            <person name="Vincourt P."/>
            <person name="Rieseberg L.H."/>
            <person name="Langlade N.B."/>
        </authorList>
    </citation>
    <scope>NUCLEOTIDE SEQUENCE</scope>
    <source>
        <tissue evidence="2">Leaves</tissue>
    </source>
</reference>
<protein>
    <submittedName>
        <fullName evidence="2">Uncharacterized protein</fullName>
    </submittedName>
</protein>
<dbReference type="Proteomes" id="UP000215914">
    <property type="component" value="Unassembled WGS sequence"/>
</dbReference>
<sequence>MMMFLIFWIFWVLMMMFDDVLEDTDLSLVSFYKSVFDFLEDDVLDFLDFLVFDDDVLEDTDLSLDSFYKSMMFLIFWIFWVLMMKFDDVLEDEFINY</sequence>
<feature type="signal peptide" evidence="1">
    <location>
        <begin position="1"/>
        <end position="22"/>
    </location>
</feature>
<keyword evidence="3" id="KW-1185">Reference proteome</keyword>
<evidence type="ECO:0000256" key="1">
    <source>
        <dbReference type="SAM" id="SignalP"/>
    </source>
</evidence>
<comment type="caution">
    <text evidence="2">The sequence shown here is derived from an EMBL/GenBank/DDBJ whole genome shotgun (WGS) entry which is preliminary data.</text>
</comment>
<dbReference type="Gramene" id="mRNA:HanXRQr2_Chr10g0422841">
    <property type="protein sequence ID" value="mRNA:HanXRQr2_Chr10g0422841"/>
    <property type="gene ID" value="HanXRQr2_Chr10g0422841"/>
</dbReference>
<keyword evidence="1" id="KW-0732">Signal</keyword>
<proteinExistence type="predicted"/>
<gene>
    <name evidence="2" type="ORF">HanXRQr2_Chr10g0422841</name>
</gene>
<name>A0A9K3HV78_HELAN</name>
<accession>A0A9K3HV78</accession>